<feature type="chain" id="PRO_5032529561" evidence="2">
    <location>
        <begin position="24"/>
        <end position="302"/>
    </location>
</feature>
<keyword evidence="1" id="KW-0378">Hydrolase</keyword>
<dbReference type="PANTHER" id="PTHR45648:SF22">
    <property type="entry name" value="GDSL LIPASE_ACYLHYDROLASE FAMILY PROTEIN (AFU_ORTHOLOGUE AFUA_4G14700)"/>
    <property type="match status" value="1"/>
</dbReference>
<dbReference type="Proteomes" id="UP000589716">
    <property type="component" value="Unassembled WGS sequence"/>
</dbReference>
<dbReference type="PROSITE" id="PS51257">
    <property type="entry name" value="PROKAR_LIPOPROTEIN"/>
    <property type="match status" value="1"/>
</dbReference>
<sequence>MKASWFRRATQAVACAGALTLLAACGSGSVVSDLEPKRFITVGDSFMDVGQAGGTRYTVNDGTNNWVQELASHYSQPVTAASAGGFAYAQGHARVAAADPAGAPSVTAQIDTLLASTTLNATDDVVIVNGGMHDIVAAYNATGISEATTKTVRDAGKALAEQVRRLVNAGGKHVAVAGVPLLGNSPWGRGTGHEDAVNTLSIDFNTALLTNIVDLGTNVLYLDSAFFFDLMYDKPQNYQFDNGKEPVCTTPDASTCTPATVVSPDYNRWLFADGVHFTPRALQHFGSDRYGENAYQRFKNRW</sequence>
<dbReference type="SUPFAM" id="SSF52266">
    <property type="entry name" value="SGNH hydrolase"/>
    <property type="match status" value="1"/>
</dbReference>
<dbReference type="PANTHER" id="PTHR45648">
    <property type="entry name" value="GDSL LIPASE/ACYLHYDROLASE FAMILY PROTEIN (AFU_ORTHOLOGUE AFUA_4G14700)"/>
    <property type="match status" value="1"/>
</dbReference>
<dbReference type="AlphaFoldDB" id="A0A853IX53"/>
<dbReference type="InterPro" id="IPR036514">
    <property type="entry name" value="SGNH_hydro_sf"/>
</dbReference>
<dbReference type="GO" id="GO:0016788">
    <property type="term" value="F:hydrolase activity, acting on ester bonds"/>
    <property type="evidence" value="ECO:0007669"/>
    <property type="project" value="InterPro"/>
</dbReference>
<organism evidence="3 4">
    <name type="scientific">Ottowia beijingensis</name>
    <dbReference type="NCBI Taxonomy" id="1207057"/>
    <lineage>
        <taxon>Bacteria</taxon>
        <taxon>Pseudomonadati</taxon>
        <taxon>Pseudomonadota</taxon>
        <taxon>Betaproteobacteria</taxon>
        <taxon>Burkholderiales</taxon>
        <taxon>Comamonadaceae</taxon>
        <taxon>Ottowia</taxon>
    </lineage>
</organism>
<dbReference type="Gene3D" id="3.40.50.1110">
    <property type="entry name" value="SGNH hydrolase"/>
    <property type="match status" value="1"/>
</dbReference>
<dbReference type="RefSeq" id="WP_180550399.1">
    <property type="nucleotide sequence ID" value="NZ_JACCKX010000001.1"/>
</dbReference>
<evidence type="ECO:0000313" key="3">
    <source>
        <dbReference type="EMBL" id="NZA02020.1"/>
    </source>
</evidence>
<dbReference type="InterPro" id="IPR051058">
    <property type="entry name" value="GDSL_Est/Lipase"/>
</dbReference>
<comment type="caution">
    <text evidence="3">The sequence shown here is derived from an EMBL/GenBank/DDBJ whole genome shotgun (WGS) entry which is preliminary data.</text>
</comment>
<reference evidence="3 4" key="1">
    <citation type="submission" date="2020-07" db="EMBL/GenBank/DDBJ databases">
        <authorList>
            <person name="Maaloum M."/>
        </authorList>
    </citation>
    <scope>NUCLEOTIDE SEQUENCE [LARGE SCALE GENOMIC DNA]</scope>
    <source>
        <strain evidence="3 4">GCS-AN-3</strain>
    </source>
</reference>
<keyword evidence="4" id="KW-1185">Reference proteome</keyword>
<protein>
    <submittedName>
        <fullName evidence="3">GDSL family lipase</fullName>
    </submittedName>
</protein>
<evidence type="ECO:0000256" key="1">
    <source>
        <dbReference type="ARBA" id="ARBA00022801"/>
    </source>
</evidence>
<gene>
    <name evidence="3" type="ORF">H0I39_10150</name>
</gene>
<name>A0A853IX53_9BURK</name>
<evidence type="ECO:0000313" key="4">
    <source>
        <dbReference type="Proteomes" id="UP000589716"/>
    </source>
</evidence>
<dbReference type="EMBL" id="JACCKX010000001">
    <property type="protein sequence ID" value="NZA02020.1"/>
    <property type="molecule type" value="Genomic_DNA"/>
</dbReference>
<proteinExistence type="predicted"/>
<keyword evidence="2" id="KW-0732">Signal</keyword>
<accession>A0A853IX53</accession>
<dbReference type="Pfam" id="PF00657">
    <property type="entry name" value="Lipase_GDSL"/>
    <property type="match status" value="1"/>
</dbReference>
<dbReference type="InterPro" id="IPR001087">
    <property type="entry name" value="GDSL"/>
</dbReference>
<feature type="signal peptide" evidence="2">
    <location>
        <begin position="1"/>
        <end position="23"/>
    </location>
</feature>
<evidence type="ECO:0000256" key="2">
    <source>
        <dbReference type="SAM" id="SignalP"/>
    </source>
</evidence>